<organism evidence="4 5">
    <name type="scientific">Gordonia rhizosphera NBRC 16068</name>
    <dbReference type="NCBI Taxonomy" id="1108045"/>
    <lineage>
        <taxon>Bacteria</taxon>
        <taxon>Bacillati</taxon>
        <taxon>Actinomycetota</taxon>
        <taxon>Actinomycetes</taxon>
        <taxon>Mycobacteriales</taxon>
        <taxon>Gordoniaceae</taxon>
        <taxon>Gordonia</taxon>
    </lineage>
</organism>
<evidence type="ECO:0000259" key="3">
    <source>
        <dbReference type="Pfam" id="PF09851"/>
    </source>
</evidence>
<proteinExistence type="predicted"/>
<evidence type="ECO:0000313" key="5">
    <source>
        <dbReference type="Proteomes" id="UP000008363"/>
    </source>
</evidence>
<dbReference type="Pfam" id="PF09851">
    <property type="entry name" value="SHOCT"/>
    <property type="match status" value="1"/>
</dbReference>
<dbReference type="Proteomes" id="UP000008363">
    <property type="component" value="Unassembled WGS sequence"/>
</dbReference>
<comment type="caution">
    <text evidence="4">The sequence shown here is derived from an EMBL/GenBank/DDBJ whole genome shotgun (WGS) entry which is preliminary data.</text>
</comment>
<accession>K6V5K5</accession>
<dbReference type="eggNOG" id="COG3462">
    <property type="taxonomic scope" value="Bacteria"/>
</dbReference>
<gene>
    <name evidence="4" type="ORF">GORHZ_135_00830</name>
</gene>
<dbReference type="InterPro" id="IPR018649">
    <property type="entry name" value="SHOCT"/>
</dbReference>
<keyword evidence="5" id="KW-1185">Reference proteome</keyword>
<keyword evidence="2" id="KW-1133">Transmembrane helix</keyword>
<keyword evidence="2" id="KW-0812">Transmembrane</keyword>
<feature type="domain" description="SHOCT" evidence="3">
    <location>
        <begin position="70"/>
        <end position="93"/>
    </location>
</feature>
<evidence type="ECO:0000256" key="1">
    <source>
        <dbReference type="SAM" id="MobiDB-lite"/>
    </source>
</evidence>
<feature type="compositionally biased region" description="Pro residues" evidence="1">
    <location>
        <begin position="53"/>
        <end position="67"/>
    </location>
</feature>
<feature type="region of interest" description="Disordered" evidence="1">
    <location>
        <begin position="46"/>
        <end position="71"/>
    </location>
</feature>
<reference evidence="4 5" key="1">
    <citation type="submission" date="2012-08" db="EMBL/GenBank/DDBJ databases">
        <title>Whole genome shotgun sequence of Gordonia rhizosphera NBRC 16068.</title>
        <authorList>
            <person name="Takarada H."/>
            <person name="Isaki S."/>
            <person name="Hosoyama A."/>
            <person name="Tsuchikane K."/>
            <person name="Katsumata H."/>
            <person name="Baba S."/>
            <person name="Ohji S."/>
            <person name="Yamazaki S."/>
            <person name="Fujita N."/>
        </authorList>
    </citation>
    <scope>NUCLEOTIDE SEQUENCE [LARGE SCALE GENOMIC DNA]</scope>
    <source>
        <strain evidence="4 5">NBRC 16068</strain>
    </source>
</reference>
<dbReference type="STRING" id="1108045.GORHZ_135_00830"/>
<evidence type="ECO:0000313" key="4">
    <source>
        <dbReference type="EMBL" id="GAB91533.1"/>
    </source>
</evidence>
<name>K6V5K5_9ACTN</name>
<dbReference type="RefSeq" id="WP_006335086.1">
    <property type="nucleotide sequence ID" value="NZ_BAHC01000135.1"/>
</dbReference>
<feature type="transmembrane region" description="Helical" evidence="2">
    <location>
        <begin position="17"/>
        <end position="39"/>
    </location>
</feature>
<dbReference type="OrthoDB" id="3748887at2"/>
<dbReference type="AlphaFoldDB" id="K6V5K5"/>
<dbReference type="EMBL" id="BAHC01000135">
    <property type="protein sequence ID" value="GAB91533.1"/>
    <property type="molecule type" value="Genomic_DNA"/>
</dbReference>
<protein>
    <recommendedName>
        <fullName evidence="3">SHOCT domain-containing protein</fullName>
    </recommendedName>
</protein>
<sequence length="99" mass="11256">MRYDDHMWGNNWGWGDWILMTGLMVVFWAVVITAIVLAVRYLTGPRHAGGAQPPGPQAPGSQPPPGQPRAEEVLSERFARGEIDEDEYRQRMTALREHR</sequence>
<evidence type="ECO:0000256" key="2">
    <source>
        <dbReference type="SAM" id="Phobius"/>
    </source>
</evidence>
<keyword evidence="2" id="KW-0472">Membrane</keyword>